<dbReference type="RefSeq" id="WP_307837591.1">
    <property type="nucleotide sequence ID" value="NZ_BMNT01000011.1"/>
</dbReference>
<evidence type="ECO:0000313" key="3">
    <source>
        <dbReference type="Proteomes" id="UP000645217"/>
    </source>
</evidence>
<dbReference type="PANTHER" id="PTHR35908">
    <property type="entry name" value="HYPOTHETICAL FUSION PROTEIN"/>
    <property type="match status" value="1"/>
</dbReference>
<evidence type="ECO:0000313" key="2">
    <source>
        <dbReference type="EMBL" id="GGK81183.1"/>
    </source>
</evidence>
<proteinExistence type="predicted"/>
<organism evidence="2 3">
    <name type="scientific">Sphaerisporangium melleum</name>
    <dbReference type="NCBI Taxonomy" id="321316"/>
    <lineage>
        <taxon>Bacteria</taxon>
        <taxon>Bacillati</taxon>
        <taxon>Actinomycetota</taxon>
        <taxon>Actinomycetes</taxon>
        <taxon>Streptosporangiales</taxon>
        <taxon>Streptosporangiaceae</taxon>
        <taxon>Sphaerisporangium</taxon>
    </lineage>
</organism>
<dbReference type="InterPro" id="IPR041581">
    <property type="entry name" value="Glyoxalase_6"/>
</dbReference>
<comment type="caution">
    <text evidence="2">The sequence shown here is derived from an EMBL/GenBank/DDBJ whole genome shotgun (WGS) entry which is preliminary data.</text>
</comment>
<dbReference type="SUPFAM" id="SSF54593">
    <property type="entry name" value="Glyoxalase/Bleomycin resistance protein/Dihydroxybiphenyl dioxygenase"/>
    <property type="match status" value="1"/>
</dbReference>
<gene>
    <name evidence="2" type="ORF">GCM10007964_24830</name>
</gene>
<dbReference type="PANTHER" id="PTHR35908:SF1">
    <property type="entry name" value="CONSERVED PROTEIN"/>
    <property type="match status" value="1"/>
</dbReference>
<feature type="domain" description="Glyoxalase-like" evidence="1">
    <location>
        <begin position="1"/>
        <end position="111"/>
    </location>
</feature>
<evidence type="ECO:0000259" key="1">
    <source>
        <dbReference type="Pfam" id="PF18029"/>
    </source>
</evidence>
<keyword evidence="3" id="KW-1185">Reference proteome</keyword>
<dbReference type="EMBL" id="BMNT01000011">
    <property type="protein sequence ID" value="GGK81183.1"/>
    <property type="molecule type" value="Genomic_DNA"/>
</dbReference>
<name>A0A917R189_9ACTN</name>
<dbReference type="Proteomes" id="UP000645217">
    <property type="component" value="Unassembled WGS sequence"/>
</dbReference>
<dbReference type="InterPro" id="IPR029068">
    <property type="entry name" value="Glyas_Bleomycin-R_OHBP_Dase"/>
</dbReference>
<protein>
    <submittedName>
        <fullName evidence="2">Glyoxalase</fullName>
    </submittedName>
</protein>
<dbReference type="Pfam" id="PF18029">
    <property type="entry name" value="Glyoxalase_6"/>
    <property type="match status" value="1"/>
</dbReference>
<reference evidence="2" key="2">
    <citation type="submission" date="2020-09" db="EMBL/GenBank/DDBJ databases">
        <authorList>
            <person name="Sun Q."/>
            <person name="Ohkuma M."/>
        </authorList>
    </citation>
    <scope>NUCLEOTIDE SEQUENCE</scope>
    <source>
        <strain evidence="2">JCM 13064</strain>
    </source>
</reference>
<sequence length="121" mass="13642">MTIDCARPYELADWWRQVTGWPFSEDTRPDDEEVMLEAPDGPHLLFIRVPEGKTVKNRLHLDVMAEPGGTRDEQVERVIGLGAKMYEDHRQGDGSGWATLLDPEGNEFCVCRSNAERAAAN</sequence>
<dbReference type="Gene3D" id="3.10.180.10">
    <property type="entry name" value="2,3-Dihydroxybiphenyl 1,2-Dioxygenase, domain 1"/>
    <property type="match status" value="1"/>
</dbReference>
<dbReference type="CDD" id="cd06587">
    <property type="entry name" value="VOC"/>
    <property type="match status" value="1"/>
</dbReference>
<dbReference type="AlphaFoldDB" id="A0A917R189"/>
<accession>A0A917R189</accession>
<reference evidence="2" key="1">
    <citation type="journal article" date="2014" name="Int. J. Syst. Evol. Microbiol.">
        <title>Complete genome sequence of Corynebacterium casei LMG S-19264T (=DSM 44701T), isolated from a smear-ripened cheese.</title>
        <authorList>
            <consortium name="US DOE Joint Genome Institute (JGI-PGF)"/>
            <person name="Walter F."/>
            <person name="Albersmeier A."/>
            <person name="Kalinowski J."/>
            <person name="Ruckert C."/>
        </authorList>
    </citation>
    <scope>NUCLEOTIDE SEQUENCE</scope>
    <source>
        <strain evidence="2">JCM 13064</strain>
    </source>
</reference>